<gene>
    <name evidence="2" type="ORF">ACFO3F_04800</name>
</gene>
<dbReference type="PANTHER" id="PTHR43798:SF33">
    <property type="entry name" value="HYDROLASE, PUTATIVE (AFU_ORTHOLOGUE AFUA_2G14860)-RELATED"/>
    <property type="match status" value="1"/>
</dbReference>
<comment type="caution">
    <text evidence="2">The sequence shown here is derived from an EMBL/GenBank/DDBJ whole genome shotgun (WGS) entry which is preliminary data.</text>
</comment>
<sequence length="256" mass="26538">MPLHVAESGQPAAPSLVLLHGVGASSWMWWHQVAALGDLHCLAVDLPGHGRSAGVAWDSLAATADLVAEVIRERGAGGRAHVVGLSLGGHVALALLERHAAVLETVVVSGVTAAPWPGRALLPLYVRLAAAGRGPGPLAARARALGLPPAQQAAYVENALAMADDAYRRAYREVSAYRAPAALAAVPVPTLVLAGGRESRGITAAVRTLPALLPRAEGRVAPGLGHGWNVEDPELFTATVRAWVRGTPLPARLRRP</sequence>
<dbReference type="Gene3D" id="3.40.50.1820">
    <property type="entry name" value="alpha/beta hydrolase"/>
    <property type="match status" value="1"/>
</dbReference>
<evidence type="ECO:0000259" key="1">
    <source>
        <dbReference type="Pfam" id="PF12697"/>
    </source>
</evidence>
<keyword evidence="3" id="KW-1185">Reference proteome</keyword>
<feature type="domain" description="AB hydrolase-1" evidence="1">
    <location>
        <begin position="16"/>
        <end position="237"/>
    </location>
</feature>
<dbReference type="InterPro" id="IPR029058">
    <property type="entry name" value="AB_hydrolase_fold"/>
</dbReference>
<dbReference type="SUPFAM" id="SSF53474">
    <property type="entry name" value="alpha/beta-Hydrolases"/>
    <property type="match status" value="1"/>
</dbReference>
<proteinExistence type="predicted"/>
<reference evidence="3" key="1">
    <citation type="journal article" date="2019" name="Int. J. Syst. Evol. Microbiol.">
        <title>The Global Catalogue of Microorganisms (GCM) 10K type strain sequencing project: providing services to taxonomists for standard genome sequencing and annotation.</title>
        <authorList>
            <consortium name="The Broad Institute Genomics Platform"/>
            <consortium name="The Broad Institute Genome Sequencing Center for Infectious Disease"/>
            <person name="Wu L."/>
            <person name="Ma J."/>
        </authorList>
    </citation>
    <scope>NUCLEOTIDE SEQUENCE [LARGE SCALE GENOMIC DNA]</scope>
    <source>
        <strain evidence="3">JCM 3369</strain>
    </source>
</reference>
<dbReference type="EMBL" id="JBHSGF010000003">
    <property type="protein sequence ID" value="MFC4554559.1"/>
    <property type="molecule type" value="Genomic_DNA"/>
</dbReference>
<dbReference type="InterPro" id="IPR000073">
    <property type="entry name" value="AB_hydrolase_1"/>
</dbReference>
<name>A0ABV9D8D9_9MICO</name>
<organism evidence="2 3">
    <name type="scientific">Georgenia faecalis</name>
    <dbReference type="NCBI Taxonomy" id="2483799"/>
    <lineage>
        <taxon>Bacteria</taxon>
        <taxon>Bacillati</taxon>
        <taxon>Actinomycetota</taxon>
        <taxon>Actinomycetes</taxon>
        <taxon>Micrococcales</taxon>
        <taxon>Bogoriellaceae</taxon>
        <taxon>Georgenia</taxon>
    </lineage>
</organism>
<keyword evidence="2" id="KW-0378">Hydrolase</keyword>
<evidence type="ECO:0000313" key="2">
    <source>
        <dbReference type="EMBL" id="MFC4554559.1"/>
    </source>
</evidence>
<dbReference type="InterPro" id="IPR050266">
    <property type="entry name" value="AB_hydrolase_sf"/>
</dbReference>
<accession>A0ABV9D8D9</accession>
<dbReference type="Pfam" id="PF12697">
    <property type="entry name" value="Abhydrolase_6"/>
    <property type="match status" value="1"/>
</dbReference>
<evidence type="ECO:0000313" key="3">
    <source>
        <dbReference type="Proteomes" id="UP001595955"/>
    </source>
</evidence>
<dbReference type="PANTHER" id="PTHR43798">
    <property type="entry name" value="MONOACYLGLYCEROL LIPASE"/>
    <property type="match status" value="1"/>
</dbReference>
<protein>
    <submittedName>
        <fullName evidence="2">Alpha/beta fold hydrolase</fullName>
    </submittedName>
</protein>
<dbReference type="GO" id="GO:0016787">
    <property type="term" value="F:hydrolase activity"/>
    <property type="evidence" value="ECO:0007669"/>
    <property type="project" value="UniProtKB-KW"/>
</dbReference>
<dbReference type="Proteomes" id="UP001595955">
    <property type="component" value="Unassembled WGS sequence"/>
</dbReference>
<dbReference type="RefSeq" id="WP_122825144.1">
    <property type="nucleotide sequence ID" value="NZ_CP033325.1"/>
</dbReference>